<accession>A0ABT1RML8</accession>
<name>A0ABT1RML8_9FIRM</name>
<proteinExistence type="predicted"/>
<sequence>MKKDPLLPPFFDKRSGNSLVRYNAKLDKRSFLAECGPDAADSREWFWVWVWGLRPNSNSTGKSRNHCSQRSFMVAGQIRIFNLAVRPAEQKI</sequence>
<dbReference type="EMBL" id="JANFXK010000006">
    <property type="protein sequence ID" value="MCQ4636417.1"/>
    <property type="molecule type" value="Genomic_DNA"/>
</dbReference>
<gene>
    <name evidence="1" type="ORF">NE619_06720</name>
</gene>
<comment type="caution">
    <text evidence="1">The sequence shown here is derived from an EMBL/GenBank/DDBJ whole genome shotgun (WGS) entry which is preliminary data.</text>
</comment>
<dbReference type="Proteomes" id="UP001524502">
    <property type="component" value="Unassembled WGS sequence"/>
</dbReference>
<evidence type="ECO:0000313" key="2">
    <source>
        <dbReference type="Proteomes" id="UP001524502"/>
    </source>
</evidence>
<reference evidence="1 2" key="1">
    <citation type="submission" date="2022-06" db="EMBL/GenBank/DDBJ databases">
        <title>Isolation of gut microbiota from human fecal samples.</title>
        <authorList>
            <person name="Pamer E.G."/>
            <person name="Barat B."/>
            <person name="Waligurski E."/>
            <person name="Medina S."/>
            <person name="Paddock L."/>
            <person name="Mostad J."/>
        </authorList>
    </citation>
    <scope>NUCLEOTIDE SEQUENCE [LARGE SCALE GENOMIC DNA]</scope>
    <source>
        <strain evidence="1 2">SL.3.17</strain>
    </source>
</reference>
<evidence type="ECO:0000313" key="1">
    <source>
        <dbReference type="EMBL" id="MCQ4636417.1"/>
    </source>
</evidence>
<organism evidence="1 2">
    <name type="scientific">Anaerovorax odorimutans</name>
    <dbReference type="NCBI Taxonomy" id="109327"/>
    <lineage>
        <taxon>Bacteria</taxon>
        <taxon>Bacillati</taxon>
        <taxon>Bacillota</taxon>
        <taxon>Clostridia</taxon>
        <taxon>Peptostreptococcales</taxon>
        <taxon>Anaerovoracaceae</taxon>
        <taxon>Anaerovorax</taxon>
    </lineage>
</organism>
<keyword evidence="2" id="KW-1185">Reference proteome</keyword>
<protein>
    <submittedName>
        <fullName evidence="1">Uncharacterized protein</fullName>
    </submittedName>
</protein>